<dbReference type="EMBL" id="CP010709">
    <property type="protein sequence ID" value="AUQ97081.1"/>
    <property type="molecule type" value="Genomic_DNA"/>
</dbReference>
<feature type="domain" description="AMP-dependent synthetase/ligase" evidence="1">
    <location>
        <begin position="39"/>
        <end position="415"/>
    </location>
</feature>
<accession>A0ABM6RKJ8</accession>
<dbReference type="InterPro" id="IPR000873">
    <property type="entry name" value="AMP-dep_synth/lig_dom"/>
</dbReference>
<dbReference type="PANTHER" id="PTHR24096:SF420">
    <property type="entry name" value="LONG-CHAIN-FATTY-ACID--COA LIGASE-RELATED"/>
    <property type="match status" value="1"/>
</dbReference>
<evidence type="ECO:0000313" key="2">
    <source>
        <dbReference type="EMBL" id="AUQ97081.1"/>
    </source>
</evidence>
<evidence type="ECO:0000313" key="3">
    <source>
        <dbReference type="Proteomes" id="UP000236536"/>
    </source>
</evidence>
<name>A0ABM6RKJ8_9RHOB</name>
<geneLocation type="plasmid" evidence="2 3">
    <name>pP66_d</name>
</geneLocation>
<keyword evidence="2" id="KW-0614">Plasmid</keyword>
<proteinExistence type="predicted"/>
<dbReference type="GO" id="GO:0004467">
    <property type="term" value="F:long-chain fatty acid-CoA ligase activity"/>
    <property type="evidence" value="ECO:0007669"/>
    <property type="project" value="UniProtKB-EC"/>
</dbReference>
<dbReference type="InterPro" id="IPR042099">
    <property type="entry name" value="ANL_N_sf"/>
</dbReference>
<gene>
    <name evidence="2" type="primary">lcfB2_2</name>
    <name evidence="2" type="ORF">PhaeoP66_04355</name>
</gene>
<dbReference type="RefSeq" id="WP_158526393.1">
    <property type="nucleotide sequence ID" value="NZ_CP010603.1"/>
</dbReference>
<dbReference type="Proteomes" id="UP000236536">
    <property type="component" value="Plasmid pP66_d"/>
</dbReference>
<reference evidence="2 3" key="2">
    <citation type="journal article" date="2017" name="Int. J. Syst. Evol. Microbiol.">
        <title>Adaptation of Surface-Associated Bacteria to the Open Ocean: A Genomically Distinct Subpopulation of Phaeobacter gallaeciensis Colonizes Pacific Mesozooplankton.</title>
        <authorList>
            <person name="Freese H.M."/>
            <person name="Methner A."/>
            <person name="Overmann J."/>
        </authorList>
    </citation>
    <scope>NUCLEOTIDE SEQUENCE [LARGE SCALE GENOMIC DNA]</scope>
    <source>
        <strain evidence="2 3">P66</strain>
    </source>
</reference>
<dbReference type="InterPro" id="IPR020845">
    <property type="entry name" value="AMP-binding_CS"/>
</dbReference>
<keyword evidence="3" id="KW-1185">Reference proteome</keyword>
<reference evidence="2 3" key="1">
    <citation type="journal article" date="2017" name="Genome Biol. Evol.">
        <title>Trajectories and Drivers of Genome Evolution in Surface-Associated Marine Phaeobacter.</title>
        <authorList>
            <person name="Freese H.M."/>
            <person name="Sikorski J."/>
            <person name="Bunk B."/>
            <person name="Scheuner C."/>
            <person name="Meier-Kolthoff J.P."/>
            <person name="Sproer C."/>
            <person name="Gram L."/>
            <person name="Overmann J."/>
        </authorList>
    </citation>
    <scope>NUCLEOTIDE SEQUENCE [LARGE SCALE GENOMIC DNA]</scope>
    <source>
        <strain evidence="2 3">P66</strain>
    </source>
</reference>
<dbReference type="PROSITE" id="PS00455">
    <property type="entry name" value="AMP_BINDING"/>
    <property type="match status" value="1"/>
</dbReference>
<evidence type="ECO:0000259" key="1">
    <source>
        <dbReference type="Pfam" id="PF00501"/>
    </source>
</evidence>
<keyword evidence="2" id="KW-0436">Ligase</keyword>
<dbReference type="Gene3D" id="3.40.50.12780">
    <property type="entry name" value="N-terminal domain of ligase-like"/>
    <property type="match status" value="1"/>
</dbReference>
<sequence>MSEIFLPQRLTVKHREDGALHLSSPYSLRPYAKRTGDWLEHWATHTPNAVFVAERAGEGWNEVTYAAALEKVRALASSLLDLGLTQKAPLMLLSGKSVEHALLALAAQYVGIPSVAIAEQYSLVPAAHNKLRHVVDLIEPGGIFVQASKKFEAAIDSGILGARPVISGDGGMKLSFSDLLPGGAGDVDVAKAKVGTDTVAKFLFTSGSTSMPKAVITTHGMLTANQMQRTMAWPFLADAPPRMVDWLPWNHGAGGSANFNMMLANGGALFLDDGGPSEKGITRSIENITMAGQTVCATVPIGLSMMAQAMRTNKVFRKAFFQDLSLVYYAAASMPQAVWDELKNHAMEETGCVPEMSAGWGLTETAPSAFMVQKTMNRAGMIGVPLPGMNAKLIPTTNGAYEIRVKGPNITPGYFNAPDKTAEAFDDEGYLITGDAVRFVDENNPDEGLAFEGRLSEDFKMSTGTFVQATKVRATAVSAMNNVVADLVICGHGRDELGALAFIKPDFLALLENGSQTDGDGALNHPKLLDAMSEAMMRLAAGGAGSSMRIARMLALEEPASLSEGETTDKGNLNQKLLLKTRAKWVERLFNDADQSVAHLNR</sequence>
<dbReference type="SUPFAM" id="SSF56801">
    <property type="entry name" value="Acetyl-CoA synthetase-like"/>
    <property type="match status" value="1"/>
</dbReference>
<dbReference type="Pfam" id="PF00501">
    <property type="entry name" value="AMP-binding"/>
    <property type="match status" value="1"/>
</dbReference>
<protein>
    <submittedName>
        <fullName evidence="2">Long-chain-fatty-acid-CoA ligase IcfB</fullName>
        <ecNumber evidence="2">6.2.1.3</ecNumber>
    </submittedName>
</protein>
<organism evidence="2 3">
    <name type="scientific">Phaeobacter inhibens</name>
    <dbReference type="NCBI Taxonomy" id="221822"/>
    <lineage>
        <taxon>Bacteria</taxon>
        <taxon>Pseudomonadati</taxon>
        <taxon>Pseudomonadota</taxon>
        <taxon>Alphaproteobacteria</taxon>
        <taxon>Rhodobacterales</taxon>
        <taxon>Roseobacteraceae</taxon>
        <taxon>Phaeobacter</taxon>
    </lineage>
</organism>
<dbReference type="PANTHER" id="PTHR24096">
    <property type="entry name" value="LONG-CHAIN-FATTY-ACID--COA LIGASE"/>
    <property type="match status" value="1"/>
</dbReference>
<dbReference type="EC" id="6.2.1.3" evidence="2"/>